<comment type="caution">
    <text evidence="1">The sequence shown here is derived from an EMBL/GenBank/DDBJ whole genome shotgun (WGS) entry which is preliminary data.</text>
</comment>
<feature type="non-terminal residue" evidence="1">
    <location>
        <position position="320"/>
    </location>
</feature>
<evidence type="ECO:0000313" key="2">
    <source>
        <dbReference type="Proteomes" id="UP000814033"/>
    </source>
</evidence>
<protein>
    <submittedName>
        <fullName evidence="1">Uncharacterized protein</fullName>
    </submittedName>
</protein>
<keyword evidence="2" id="KW-1185">Reference proteome</keyword>
<reference evidence="1" key="2">
    <citation type="journal article" date="2022" name="New Phytol.">
        <title>Evolutionary transition to the ectomycorrhizal habit in the genomes of a hyperdiverse lineage of mushroom-forming fungi.</title>
        <authorList>
            <person name="Looney B."/>
            <person name="Miyauchi S."/>
            <person name="Morin E."/>
            <person name="Drula E."/>
            <person name="Courty P.E."/>
            <person name="Kohler A."/>
            <person name="Kuo A."/>
            <person name="LaButti K."/>
            <person name="Pangilinan J."/>
            <person name="Lipzen A."/>
            <person name="Riley R."/>
            <person name="Andreopoulos W."/>
            <person name="He G."/>
            <person name="Johnson J."/>
            <person name="Nolan M."/>
            <person name="Tritt A."/>
            <person name="Barry K.W."/>
            <person name="Grigoriev I.V."/>
            <person name="Nagy L.G."/>
            <person name="Hibbett D."/>
            <person name="Henrissat B."/>
            <person name="Matheny P.B."/>
            <person name="Labbe J."/>
            <person name="Martin F.M."/>
        </authorList>
    </citation>
    <scope>NUCLEOTIDE SEQUENCE</scope>
    <source>
        <strain evidence="1">FP105234-sp</strain>
    </source>
</reference>
<reference evidence="1" key="1">
    <citation type="submission" date="2021-02" db="EMBL/GenBank/DDBJ databases">
        <authorList>
            <consortium name="DOE Joint Genome Institute"/>
            <person name="Ahrendt S."/>
            <person name="Looney B.P."/>
            <person name="Miyauchi S."/>
            <person name="Morin E."/>
            <person name="Drula E."/>
            <person name="Courty P.E."/>
            <person name="Chicoki N."/>
            <person name="Fauchery L."/>
            <person name="Kohler A."/>
            <person name="Kuo A."/>
            <person name="Labutti K."/>
            <person name="Pangilinan J."/>
            <person name="Lipzen A."/>
            <person name="Riley R."/>
            <person name="Andreopoulos W."/>
            <person name="He G."/>
            <person name="Johnson J."/>
            <person name="Barry K.W."/>
            <person name="Grigoriev I.V."/>
            <person name="Nagy L."/>
            <person name="Hibbett D."/>
            <person name="Henrissat B."/>
            <person name="Matheny P.B."/>
            <person name="Labbe J."/>
            <person name="Martin F."/>
        </authorList>
    </citation>
    <scope>NUCLEOTIDE SEQUENCE</scope>
    <source>
        <strain evidence="1">FP105234-sp</strain>
    </source>
</reference>
<accession>A0ACB8R0K2</accession>
<sequence length="320" mass="36498">MPATKTRTVAQTRRTTANTSEQNTETKKTGETTDARRADDTTDAHRTDDAQNEGNDTEQRGQDNNGASARINDAERGDMSSLSDSDKESERNAPEPERPTQSTLPTDHAKENEQEIDWLLGEIEQIWNDEAVEINELRSIGEFAGRRAEQAAERMNVMQEKFAALKEQLGKRMGRKIDDKGGRGSSPGDETIELARKKLYEPQRKNEDDEDYARRVRAQRRLEKAPAEDVREAQAKMTIKDMSSKDRAILRTWRNKDLRESGFSFVPHIPQSNNPGDSDHDDNNEQNGKYSRDDNRRENKRTVIRLASRLAEKHPNFGIF</sequence>
<evidence type="ECO:0000313" key="1">
    <source>
        <dbReference type="EMBL" id="KAI0037328.1"/>
    </source>
</evidence>
<proteinExistence type="predicted"/>
<dbReference type="Proteomes" id="UP000814033">
    <property type="component" value="Unassembled WGS sequence"/>
</dbReference>
<name>A0ACB8R0K2_9AGAM</name>
<dbReference type="EMBL" id="MU277075">
    <property type="protein sequence ID" value="KAI0037328.1"/>
    <property type="molecule type" value="Genomic_DNA"/>
</dbReference>
<gene>
    <name evidence="1" type="ORF">FA95DRAFT_1578910</name>
</gene>
<organism evidence="1 2">
    <name type="scientific">Auriscalpium vulgare</name>
    <dbReference type="NCBI Taxonomy" id="40419"/>
    <lineage>
        <taxon>Eukaryota</taxon>
        <taxon>Fungi</taxon>
        <taxon>Dikarya</taxon>
        <taxon>Basidiomycota</taxon>
        <taxon>Agaricomycotina</taxon>
        <taxon>Agaricomycetes</taxon>
        <taxon>Russulales</taxon>
        <taxon>Auriscalpiaceae</taxon>
        <taxon>Auriscalpium</taxon>
    </lineage>
</organism>